<reference evidence="6 7" key="1">
    <citation type="submission" date="2019-09" db="EMBL/GenBank/DDBJ databases">
        <title>Phylogeny of genus Pseudoclavibacter and closely related genus.</title>
        <authorList>
            <person name="Li Y."/>
        </authorList>
    </citation>
    <scope>NUCLEOTIDE SEQUENCE [LARGE SCALE GENOMIC DNA]</scope>
    <source>
        <strain evidence="6 7">KCTC 13959</strain>
    </source>
</reference>
<dbReference type="Proteomes" id="UP000433493">
    <property type="component" value="Unassembled WGS sequence"/>
</dbReference>
<comment type="cofactor">
    <cofactor evidence="1 4">
        <name>thiamine diphosphate</name>
        <dbReference type="ChEBI" id="CHEBI:58937"/>
    </cofactor>
</comment>
<evidence type="ECO:0000259" key="5">
    <source>
        <dbReference type="Pfam" id="PF00676"/>
    </source>
</evidence>
<dbReference type="SUPFAM" id="SSF52518">
    <property type="entry name" value="Thiamin diphosphate-binding fold (THDP-binding)"/>
    <property type="match status" value="1"/>
</dbReference>
<dbReference type="InterPro" id="IPR050771">
    <property type="entry name" value="Alpha-ketoacid_DH_E1_comp"/>
</dbReference>
<comment type="caution">
    <text evidence="6">The sequence shown here is derived from an EMBL/GenBank/DDBJ whole genome shotgun (WGS) entry which is preliminary data.</text>
</comment>
<dbReference type="Pfam" id="PF00676">
    <property type="entry name" value="E1_dh"/>
    <property type="match status" value="1"/>
</dbReference>
<proteinExistence type="inferred from homology"/>
<keyword evidence="6" id="KW-0670">Pyruvate</keyword>
<dbReference type="EC" id="1.2.4.4" evidence="4"/>
<sequence length="371" mass="41406">MTAAREFASALSPEGKLEPTAAFEPFQERLATAEDSLWRTAYRQMRLVRAFDREATHLQRQGQLALYVPAEGQEAAQIGSGLAARAQDAIFPSYREHGVGFVRGLDLVKILALLRGVTNSGWDPEEENNFRNYVLVIASQTLHATGYAMGQTLDGKVGTGSLDEDEATIVYFGDGSTSQGDLNEALVFARSYNTPEVFFLQNNHWAISVPVSVQSPVPLYQRADGFGIPTVQIDGNDVMASWAVTGQFMDDARAGKGPSFIEALTYRMGAHTTSDDPTKYRSKDEEQYWRDRDPIDRLEKYLRAEGDADSFFTDIDAEAADYAADIRRRTLALPEPEPHQMFTHAYADANEEIRRQQLAFFDFEESLEEDA</sequence>
<dbReference type="GO" id="GO:0009083">
    <property type="term" value="P:branched-chain amino acid catabolic process"/>
    <property type="evidence" value="ECO:0007669"/>
    <property type="project" value="TreeGrafter"/>
</dbReference>
<name>A0A7J5BFV7_9MICO</name>
<dbReference type="OrthoDB" id="9766715at2"/>
<comment type="catalytic activity">
    <reaction evidence="4">
        <text>N(6)-[(R)-lipoyl]-L-lysyl-[protein] + 3-methyl-2-oxobutanoate + H(+) = N(6)-[(R)-S(8)-2-methylpropanoyldihydrolipoyl]-L-lysyl-[protein] + CO2</text>
        <dbReference type="Rhea" id="RHEA:13457"/>
        <dbReference type="Rhea" id="RHEA-COMP:10474"/>
        <dbReference type="Rhea" id="RHEA-COMP:10497"/>
        <dbReference type="ChEBI" id="CHEBI:11851"/>
        <dbReference type="ChEBI" id="CHEBI:15378"/>
        <dbReference type="ChEBI" id="CHEBI:16526"/>
        <dbReference type="ChEBI" id="CHEBI:83099"/>
        <dbReference type="ChEBI" id="CHEBI:83142"/>
        <dbReference type="EC" id="1.2.4.4"/>
    </reaction>
</comment>
<dbReference type="PANTHER" id="PTHR43380">
    <property type="entry name" value="2-OXOISOVALERATE DEHYDROGENASE SUBUNIT ALPHA, MITOCHONDRIAL"/>
    <property type="match status" value="1"/>
</dbReference>
<protein>
    <recommendedName>
        <fullName evidence="4">2-oxoisovalerate dehydrogenase subunit alpha</fullName>
        <ecNumber evidence="4">1.2.4.4</ecNumber>
    </recommendedName>
    <alternativeName>
        <fullName evidence="4">Branched-chain alpha-keto acid dehydrogenase E1 component alpha chain</fullName>
    </alternativeName>
</protein>
<dbReference type="InterPro" id="IPR029061">
    <property type="entry name" value="THDP-binding"/>
</dbReference>
<comment type="similarity">
    <text evidence="4">Belongs to the BCKDHA family.</text>
</comment>
<accession>A0A7J5BFV7</accession>
<dbReference type="Gene3D" id="3.40.50.970">
    <property type="match status" value="1"/>
</dbReference>
<dbReference type="InterPro" id="IPR001017">
    <property type="entry name" value="DH_E1"/>
</dbReference>
<gene>
    <name evidence="6" type="ORF">F8O05_02615</name>
</gene>
<dbReference type="GO" id="GO:0000287">
    <property type="term" value="F:magnesium ion binding"/>
    <property type="evidence" value="ECO:0007669"/>
    <property type="project" value="UniProtKB-ARBA"/>
</dbReference>
<keyword evidence="3 4" id="KW-0786">Thiamine pyrophosphate</keyword>
<evidence type="ECO:0000256" key="4">
    <source>
        <dbReference type="RuleBase" id="RU365014"/>
    </source>
</evidence>
<dbReference type="PANTHER" id="PTHR43380:SF1">
    <property type="entry name" value="2-OXOISOVALERATE DEHYDROGENASE SUBUNIT ALPHA, MITOCHONDRIAL"/>
    <property type="match status" value="1"/>
</dbReference>
<dbReference type="CDD" id="cd02000">
    <property type="entry name" value="TPP_E1_PDC_ADC_BCADC"/>
    <property type="match status" value="1"/>
</dbReference>
<evidence type="ECO:0000256" key="3">
    <source>
        <dbReference type="ARBA" id="ARBA00023052"/>
    </source>
</evidence>
<dbReference type="EMBL" id="WBKB01000001">
    <property type="protein sequence ID" value="KAB1645166.1"/>
    <property type="molecule type" value="Genomic_DNA"/>
</dbReference>
<keyword evidence="7" id="KW-1185">Reference proteome</keyword>
<dbReference type="GO" id="GO:0003863">
    <property type="term" value="F:branched-chain 2-oxo acid dehydrogenase activity"/>
    <property type="evidence" value="ECO:0007669"/>
    <property type="project" value="UniProtKB-EC"/>
</dbReference>
<organism evidence="6 7">
    <name type="scientific">Gulosibacter chungangensis</name>
    <dbReference type="NCBI Taxonomy" id="979746"/>
    <lineage>
        <taxon>Bacteria</taxon>
        <taxon>Bacillati</taxon>
        <taxon>Actinomycetota</taxon>
        <taxon>Actinomycetes</taxon>
        <taxon>Micrococcales</taxon>
        <taxon>Microbacteriaceae</taxon>
        <taxon>Gulosibacter</taxon>
    </lineage>
</organism>
<dbReference type="AlphaFoldDB" id="A0A7J5BFV7"/>
<evidence type="ECO:0000256" key="1">
    <source>
        <dbReference type="ARBA" id="ARBA00001964"/>
    </source>
</evidence>
<keyword evidence="2 4" id="KW-0560">Oxidoreductase</keyword>
<dbReference type="RefSeq" id="WP_158051174.1">
    <property type="nucleotide sequence ID" value="NZ_WBKB01000001.1"/>
</dbReference>
<evidence type="ECO:0000256" key="2">
    <source>
        <dbReference type="ARBA" id="ARBA00023002"/>
    </source>
</evidence>
<evidence type="ECO:0000313" key="7">
    <source>
        <dbReference type="Proteomes" id="UP000433493"/>
    </source>
</evidence>
<feature type="domain" description="Dehydrogenase E1 component" evidence="5">
    <location>
        <begin position="42"/>
        <end position="308"/>
    </location>
</feature>
<comment type="function">
    <text evidence="4">The branched-chain alpha-keto dehydrogenase complex catalyzes the overall conversion of alpha-keto acids to acyl-CoA and CO(2). It contains multiple copies of three enzymatic components: branched-chain alpha-keto acid decarboxylase (E1), lipoamide acyltransferase (E2) and lipoamide dehydrogenase (E3).</text>
</comment>
<evidence type="ECO:0000313" key="6">
    <source>
        <dbReference type="EMBL" id="KAB1645166.1"/>
    </source>
</evidence>